<feature type="domain" description="NF-kappa-B-activating protein C-terminal" evidence="3">
    <location>
        <begin position="101"/>
        <end position="200"/>
    </location>
</feature>
<evidence type="ECO:0000313" key="4">
    <source>
        <dbReference type="EMBL" id="CAH0380042.1"/>
    </source>
</evidence>
<dbReference type="OrthoDB" id="273141at2759"/>
<feature type="compositionally biased region" description="Basic residues" evidence="2">
    <location>
        <begin position="17"/>
        <end position="44"/>
    </location>
</feature>
<dbReference type="PANTHER" id="PTHR13087:SF0">
    <property type="entry name" value="NFKB ACTIVATING PROTEIN LIKE"/>
    <property type="match status" value="1"/>
</dbReference>
<organism evidence="4 5">
    <name type="scientific">Pelagomonas calceolata</name>
    <dbReference type="NCBI Taxonomy" id="35677"/>
    <lineage>
        <taxon>Eukaryota</taxon>
        <taxon>Sar</taxon>
        <taxon>Stramenopiles</taxon>
        <taxon>Ochrophyta</taxon>
        <taxon>Pelagophyceae</taxon>
        <taxon>Pelagomonadales</taxon>
        <taxon>Pelagomonadaceae</taxon>
        <taxon>Pelagomonas</taxon>
    </lineage>
</organism>
<evidence type="ECO:0000256" key="1">
    <source>
        <dbReference type="ARBA" id="ARBA00009313"/>
    </source>
</evidence>
<feature type="compositionally biased region" description="Basic and acidic residues" evidence="2">
    <location>
        <begin position="58"/>
        <end position="70"/>
    </location>
</feature>
<dbReference type="Pfam" id="PF06047">
    <property type="entry name" value="Nkap_C"/>
    <property type="match status" value="1"/>
</dbReference>
<dbReference type="InterPro" id="IPR040466">
    <property type="entry name" value="NKAP"/>
</dbReference>
<comment type="caution">
    <text evidence="4">The sequence shown here is derived from an EMBL/GenBank/DDBJ whole genome shotgun (WGS) entry which is preliminary data.</text>
</comment>
<feature type="region of interest" description="Disordered" evidence="2">
    <location>
        <begin position="1"/>
        <end position="108"/>
    </location>
</feature>
<keyword evidence="5" id="KW-1185">Reference proteome</keyword>
<evidence type="ECO:0000313" key="5">
    <source>
        <dbReference type="Proteomes" id="UP000789595"/>
    </source>
</evidence>
<dbReference type="AlphaFoldDB" id="A0A8J2T2Z2"/>
<comment type="similarity">
    <text evidence="1">Belongs to the NKAP family.</text>
</comment>
<dbReference type="EMBL" id="CAKKNE010000006">
    <property type="protein sequence ID" value="CAH0380042.1"/>
    <property type="molecule type" value="Genomic_DNA"/>
</dbReference>
<dbReference type="InterPro" id="IPR009269">
    <property type="entry name" value="NKAP_C"/>
</dbReference>
<evidence type="ECO:0000256" key="2">
    <source>
        <dbReference type="SAM" id="MobiDB-lite"/>
    </source>
</evidence>
<dbReference type="Proteomes" id="UP000789595">
    <property type="component" value="Unassembled WGS sequence"/>
</dbReference>
<feature type="compositionally biased region" description="Low complexity" evidence="2">
    <location>
        <begin position="1"/>
        <end position="11"/>
    </location>
</feature>
<protein>
    <recommendedName>
        <fullName evidence="3">NF-kappa-B-activating protein C-terminal domain-containing protein</fullName>
    </recommendedName>
</protein>
<evidence type="ECO:0000259" key="3">
    <source>
        <dbReference type="Pfam" id="PF06047"/>
    </source>
</evidence>
<dbReference type="GO" id="GO:0003682">
    <property type="term" value="F:chromatin binding"/>
    <property type="evidence" value="ECO:0007669"/>
    <property type="project" value="InterPro"/>
</dbReference>
<reference evidence="4" key="1">
    <citation type="submission" date="2021-11" db="EMBL/GenBank/DDBJ databases">
        <authorList>
            <consortium name="Genoscope - CEA"/>
            <person name="William W."/>
        </authorList>
    </citation>
    <scope>NUCLEOTIDE SEQUENCE</scope>
</reference>
<dbReference type="GO" id="GO:0010468">
    <property type="term" value="P:regulation of gene expression"/>
    <property type="evidence" value="ECO:0007669"/>
    <property type="project" value="TreeGrafter"/>
</dbReference>
<dbReference type="PANTHER" id="PTHR13087">
    <property type="entry name" value="NF-KAPPA B ACTIVATING PROTEIN"/>
    <property type="match status" value="1"/>
</dbReference>
<name>A0A8J2T2Z2_9STRA</name>
<dbReference type="GO" id="GO:0005634">
    <property type="term" value="C:nucleus"/>
    <property type="evidence" value="ECO:0007669"/>
    <property type="project" value="TreeGrafter"/>
</dbReference>
<sequence length="210" mass="23947">MASSSSSSSSSEDSAARRKRKEKKRRKKEKKRRRKEEKKARKRRRADESPEAEPPLMDAHDMREAADFKEAVLGTQQQQDSSDDEGPMPLPEGQQAQQSEADYGKALRPGEGAAIAAYVQKNMRVPRRGEIGLKSTEIEKFEAAGYVMSGSRHARMNAVRIRKENQVYSAEEKRALALITFEEKQQAENKTMAQFRDMLTKRLRDQDKDS</sequence>
<accession>A0A8J2T2Z2</accession>
<proteinExistence type="inferred from homology"/>
<gene>
    <name evidence="4" type="ORF">PECAL_6P16800</name>
</gene>